<feature type="non-terminal residue" evidence="1">
    <location>
        <position position="56"/>
    </location>
</feature>
<name>X1E7F9_9ZZZZ</name>
<comment type="caution">
    <text evidence="1">The sequence shown here is derived from an EMBL/GenBank/DDBJ whole genome shotgun (WGS) entry which is preliminary data.</text>
</comment>
<organism evidence="1">
    <name type="scientific">marine sediment metagenome</name>
    <dbReference type="NCBI Taxonomy" id="412755"/>
    <lineage>
        <taxon>unclassified sequences</taxon>
        <taxon>metagenomes</taxon>
        <taxon>ecological metagenomes</taxon>
    </lineage>
</organism>
<sequence length="56" mass="6480">IGTPWEIYHNPRNQFIAGFIGMTNFVEVKIETVDNQNVVLNFPGGKLIMFREKNLK</sequence>
<proteinExistence type="predicted"/>
<accession>X1E7F9</accession>
<dbReference type="Gene3D" id="2.40.50.100">
    <property type="match status" value="1"/>
</dbReference>
<feature type="non-terminal residue" evidence="1">
    <location>
        <position position="1"/>
    </location>
</feature>
<reference evidence="1" key="1">
    <citation type="journal article" date="2014" name="Front. Microbiol.">
        <title>High frequency of phylogenetically diverse reductive dehalogenase-homologous genes in deep subseafloor sedimentary metagenomes.</title>
        <authorList>
            <person name="Kawai M."/>
            <person name="Futagami T."/>
            <person name="Toyoda A."/>
            <person name="Takaki Y."/>
            <person name="Nishi S."/>
            <person name="Hori S."/>
            <person name="Arai W."/>
            <person name="Tsubouchi T."/>
            <person name="Morono Y."/>
            <person name="Uchiyama I."/>
            <person name="Ito T."/>
            <person name="Fujiyama A."/>
            <person name="Inagaki F."/>
            <person name="Takami H."/>
        </authorList>
    </citation>
    <scope>NUCLEOTIDE SEQUENCE</scope>
    <source>
        <strain evidence="1">Expedition CK06-06</strain>
    </source>
</reference>
<dbReference type="EMBL" id="BART01041733">
    <property type="protein sequence ID" value="GAH28502.1"/>
    <property type="molecule type" value="Genomic_DNA"/>
</dbReference>
<protein>
    <submittedName>
        <fullName evidence="1">Uncharacterized protein</fullName>
    </submittedName>
</protein>
<evidence type="ECO:0000313" key="1">
    <source>
        <dbReference type="EMBL" id="GAH28502.1"/>
    </source>
</evidence>
<dbReference type="AlphaFoldDB" id="X1E7F9"/>
<gene>
    <name evidence="1" type="ORF">S01H4_66923</name>
</gene>